<sequence>MLDLRPTLDVALPAVKKLHECADYSKTVSPYLPQLYHLPQKIFEHINDLDALQHLYLSTNPLITSLGFALFMTPIVLIVSEVNRNYSQVDRLWSILPAVYNCHYALWAHLAGLPTQRMDHVMAVTILWGARLTFNYWRKGGYSIGSEDYRWATVKEYVGPVGMFIFNVVFISLAQNLLLFLITAPTYVLLLCSRITGNELTQYDGLFSKLMFVFVLVEFFADQQQWNFHQAKAQYQRTAKLPKGYNYSREHLDRGFNTTGLWAWSRHPNFAGEQAVWVCLYQWCCCESWTYMNWTFVGALGYLFLFQASTWLTELLTSGKYPEYKIYQERVGKFLPKLNTKRMDGPKAEPKAKEGDKVKDTKGAGKTKRR</sequence>
<feature type="compositionally biased region" description="Basic and acidic residues" evidence="1">
    <location>
        <begin position="341"/>
        <end position="363"/>
    </location>
</feature>
<keyword evidence="2" id="KW-1133">Transmembrane helix</keyword>
<dbReference type="GO" id="GO:0016020">
    <property type="term" value="C:membrane"/>
    <property type="evidence" value="ECO:0007669"/>
    <property type="project" value="TreeGrafter"/>
</dbReference>
<dbReference type="OrthoDB" id="201504at2759"/>
<dbReference type="PANTHER" id="PTHR32251">
    <property type="entry name" value="3-OXO-5-ALPHA-STEROID 4-DEHYDROGENASE"/>
    <property type="match status" value="1"/>
</dbReference>
<evidence type="ECO:0000256" key="1">
    <source>
        <dbReference type="SAM" id="MobiDB-lite"/>
    </source>
</evidence>
<dbReference type="GeneID" id="54585407"/>
<keyword evidence="4" id="KW-1185">Reference proteome</keyword>
<feature type="transmembrane region" description="Helical" evidence="2">
    <location>
        <begin position="62"/>
        <end position="80"/>
    </location>
</feature>
<keyword evidence="2" id="KW-0472">Membrane</keyword>
<feature type="transmembrane region" description="Helical" evidence="2">
    <location>
        <begin position="92"/>
        <end position="114"/>
    </location>
</feature>
<dbReference type="InterPro" id="IPR010721">
    <property type="entry name" value="UstE-like"/>
</dbReference>
<evidence type="ECO:0000313" key="3">
    <source>
        <dbReference type="EMBL" id="KAF2249107.1"/>
    </source>
</evidence>
<dbReference type="PANTHER" id="PTHR32251:SF23">
    <property type="entry name" value="3-OXO-5-ALPHA-STEROID 4-DEHYDROGENASE (DUF1295)"/>
    <property type="match status" value="1"/>
</dbReference>
<reference evidence="3" key="1">
    <citation type="journal article" date="2020" name="Stud. Mycol.">
        <title>101 Dothideomycetes genomes: a test case for predicting lifestyles and emergence of pathogens.</title>
        <authorList>
            <person name="Haridas S."/>
            <person name="Albert R."/>
            <person name="Binder M."/>
            <person name="Bloem J."/>
            <person name="Labutti K."/>
            <person name="Salamov A."/>
            <person name="Andreopoulos B."/>
            <person name="Baker S."/>
            <person name="Barry K."/>
            <person name="Bills G."/>
            <person name="Bluhm B."/>
            <person name="Cannon C."/>
            <person name="Castanera R."/>
            <person name="Culley D."/>
            <person name="Daum C."/>
            <person name="Ezra D."/>
            <person name="Gonzalez J."/>
            <person name="Henrissat B."/>
            <person name="Kuo A."/>
            <person name="Liang C."/>
            <person name="Lipzen A."/>
            <person name="Lutzoni F."/>
            <person name="Magnuson J."/>
            <person name="Mondo S."/>
            <person name="Nolan M."/>
            <person name="Ohm R."/>
            <person name="Pangilinan J."/>
            <person name="Park H.-J."/>
            <person name="Ramirez L."/>
            <person name="Alfaro M."/>
            <person name="Sun H."/>
            <person name="Tritt A."/>
            <person name="Yoshinaga Y."/>
            <person name="Zwiers L.-H."/>
            <person name="Turgeon B."/>
            <person name="Goodwin S."/>
            <person name="Spatafora J."/>
            <person name="Crous P."/>
            <person name="Grigoriev I."/>
        </authorList>
    </citation>
    <scope>NUCLEOTIDE SEQUENCE</scope>
    <source>
        <strain evidence="3">CBS 122368</strain>
    </source>
</reference>
<dbReference type="Proteomes" id="UP000800094">
    <property type="component" value="Unassembled WGS sequence"/>
</dbReference>
<keyword evidence="2" id="KW-0812">Transmembrane</keyword>
<dbReference type="AlphaFoldDB" id="A0A6A6IFZ2"/>
<dbReference type="RefSeq" id="XP_033684111.1">
    <property type="nucleotide sequence ID" value="XM_033832077.1"/>
</dbReference>
<dbReference type="Pfam" id="PF06966">
    <property type="entry name" value="DUF1295"/>
    <property type="match status" value="1"/>
</dbReference>
<gene>
    <name evidence="3" type="ORF">BU26DRAFT_550939</name>
</gene>
<feature type="transmembrane region" description="Helical" evidence="2">
    <location>
        <begin position="157"/>
        <end position="182"/>
    </location>
</feature>
<dbReference type="EMBL" id="ML987195">
    <property type="protein sequence ID" value="KAF2249107.1"/>
    <property type="molecule type" value="Genomic_DNA"/>
</dbReference>
<name>A0A6A6IFZ2_9PLEO</name>
<proteinExistence type="predicted"/>
<evidence type="ECO:0000256" key="2">
    <source>
        <dbReference type="SAM" id="Phobius"/>
    </source>
</evidence>
<dbReference type="Gene3D" id="1.20.120.1630">
    <property type="match status" value="1"/>
</dbReference>
<organism evidence="3 4">
    <name type="scientific">Trematosphaeria pertusa</name>
    <dbReference type="NCBI Taxonomy" id="390896"/>
    <lineage>
        <taxon>Eukaryota</taxon>
        <taxon>Fungi</taxon>
        <taxon>Dikarya</taxon>
        <taxon>Ascomycota</taxon>
        <taxon>Pezizomycotina</taxon>
        <taxon>Dothideomycetes</taxon>
        <taxon>Pleosporomycetidae</taxon>
        <taxon>Pleosporales</taxon>
        <taxon>Massarineae</taxon>
        <taxon>Trematosphaeriaceae</taxon>
        <taxon>Trematosphaeria</taxon>
    </lineage>
</organism>
<feature type="region of interest" description="Disordered" evidence="1">
    <location>
        <begin position="338"/>
        <end position="370"/>
    </location>
</feature>
<accession>A0A6A6IFZ2</accession>
<protein>
    <submittedName>
        <fullName evidence="3">DUF1295-domain-containing protein</fullName>
    </submittedName>
</protein>
<evidence type="ECO:0000313" key="4">
    <source>
        <dbReference type="Proteomes" id="UP000800094"/>
    </source>
</evidence>